<reference evidence="8 9" key="1">
    <citation type="journal article" date="2015" name="Int. J. Syst. Evol. Microbiol.">
        <title>Erwinia iniecta sp. nov., isolated from Russian wheat aphids (Diuraphis noxia).</title>
        <authorList>
            <person name="Campillo T."/>
            <person name="Luna E."/>
            <person name="Portier P."/>
            <person name="Fischer-Le Saux M."/>
            <person name="Lapitan N."/>
            <person name="Tisserat N.A."/>
            <person name="Leach J.E."/>
        </authorList>
    </citation>
    <scope>NUCLEOTIDE SEQUENCE [LARGE SCALE GENOMIC DNA]</scope>
    <source>
        <strain evidence="6 9">B120</strain>
        <strain evidence="7 8">B149</strain>
    </source>
</reference>
<organism evidence="6 9">
    <name type="scientific">Winslowiella iniecta</name>
    <dbReference type="NCBI Taxonomy" id="1560201"/>
    <lineage>
        <taxon>Bacteria</taxon>
        <taxon>Pseudomonadati</taxon>
        <taxon>Pseudomonadota</taxon>
        <taxon>Gammaproteobacteria</taxon>
        <taxon>Enterobacterales</taxon>
        <taxon>Erwiniaceae</taxon>
        <taxon>Winslowiella</taxon>
    </lineage>
</organism>
<feature type="transmembrane region" description="Helical" evidence="4">
    <location>
        <begin position="156"/>
        <end position="175"/>
    </location>
</feature>
<dbReference type="Gene3D" id="1.20.1250.20">
    <property type="entry name" value="MFS general substrate transporter like domains"/>
    <property type="match status" value="2"/>
</dbReference>
<accession>A0A0L7T9D6</accession>
<dbReference type="EMBL" id="JRXE01000004">
    <property type="protein sequence ID" value="KOC91982.1"/>
    <property type="molecule type" value="Genomic_DNA"/>
</dbReference>
<evidence type="ECO:0000313" key="9">
    <source>
        <dbReference type="Proteomes" id="UP000037088"/>
    </source>
</evidence>
<feature type="transmembrane region" description="Helical" evidence="4">
    <location>
        <begin position="65"/>
        <end position="88"/>
    </location>
</feature>
<comment type="caution">
    <text evidence="6">The sequence shown here is derived from an EMBL/GenBank/DDBJ whole genome shotgun (WGS) entry which is preliminary data.</text>
</comment>
<keyword evidence="1 4" id="KW-0812">Transmembrane</keyword>
<evidence type="ECO:0000256" key="4">
    <source>
        <dbReference type="SAM" id="Phobius"/>
    </source>
</evidence>
<name>A0A0L7T9D6_9GAMM</name>
<evidence type="ECO:0000313" key="7">
    <source>
        <dbReference type="EMBL" id="KOC95110.1"/>
    </source>
</evidence>
<keyword evidence="3 4" id="KW-0472">Membrane</keyword>
<feature type="transmembrane region" description="Helical" evidence="4">
    <location>
        <begin position="34"/>
        <end position="53"/>
    </location>
</feature>
<feature type="transmembrane region" description="Helical" evidence="4">
    <location>
        <begin position="317"/>
        <end position="342"/>
    </location>
</feature>
<dbReference type="InterPro" id="IPR010645">
    <property type="entry name" value="MFS_4"/>
</dbReference>
<keyword evidence="9" id="KW-1185">Reference proteome</keyword>
<dbReference type="InterPro" id="IPR036259">
    <property type="entry name" value="MFS_trans_sf"/>
</dbReference>
<dbReference type="InterPro" id="IPR020846">
    <property type="entry name" value="MFS_dom"/>
</dbReference>
<feature type="transmembrane region" description="Helical" evidence="4">
    <location>
        <begin position="231"/>
        <end position="251"/>
    </location>
</feature>
<dbReference type="GO" id="GO:0022857">
    <property type="term" value="F:transmembrane transporter activity"/>
    <property type="evidence" value="ECO:0007669"/>
    <property type="project" value="InterPro"/>
</dbReference>
<evidence type="ECO:0000256" key="2">
    <source>
        <dbReference type="ARBA" id="ARBA00022989"/>
    </source>
</evidence>
<sequence>MFTGILTLVVVMGIGRFSLTPQIPVMISDGFLNLSSAGILAAMNYIGYLLGAIHVSRIKRNHTVYLKTGLAAAMLVTLLSGATSSFLLQCLFRFVAGVGGAWALIIVTSWTQLELAAKNAPRLSAAVFSGPGIGITLTGVLAWIMSAYHFNSSEAWYVYGAVALAAILLIFRRLPRELPGVQKKGAAAPAGRNLKVLLGVYTLAGFGYILPATFLSQMAHAVFSSGGQAAFFWPLFGLSAVAGVLLVILFASMVNTRISLAFAMIVQGIGVAAPVVANNAAGLLVSTVLTGLCFLSIMQLSMRLAREVSTGEMAKTVGMLTAGYATGQLIGPLVSSACVALFSSLEPALLLAAAALIAGGCGVLLLIRKEA</sequence>
<evidence type="ECO:0000256" key="1">
    <source>
        <dbReference type="ARBA" id="ARBA00022692"/>
    </source>
</evidence>
<feature type="transmembrane region" description="Helical" evidence="4">
    <location>
        <begin position="94"/>
        <end position="113"/>
    </location>
</feature>
<feature type="transmembrane region" description="Helical" evidence="4">
    <location>
        <begin position="196"/>
        <end position="219"/>
    </location>
</feature>
<feature type="transmembrane region" description="Helical" evidence="4">
    <location>
        <begin position="258"/>
        <end position="277"/>
    </location>
</feature>
<evidence type="ECO:0000256" key="3">
    <source>
        <dbReference type="ARBA" id="ARBA00023136"/>
    </source>
</evidence>
<protein>
    <submittedName>
        <fullName evidence="6">MFS superfamily transporter</fullName>
    </submittedName>
</protein>
<dbReference type="PANTHER" id="PTHR23537:SF1">
    <property type="entry name" value="SUGAR TRANSPORTER"/>
    <property type="match status" value="1"/>
</dbReference>
<feature type="transmembrane region" description="Helical" evidence="4">
    <location>
        <begin position="125"/>
        <end position="150"/>
    </location>
</feature>
<feature type="transmembrane region" description="Helical" evidence="4">
    <location>
        <begin position="283"/>
        <end position="305"/>
    </location>
</feature>
<dbReference type="AlphaFoldDB" id="A0A0L7T9D6"/>
<evidence type="ECO:0000313" key="8">
    <source>
        <dbReference type="Proteomes" id="UP000036851"/>
    </source>
</evidence>
<dbReference type="EMBL" id="JRXF01000002">
    <property type="protein sequence ID" value="KOC95110.1"/>
    <property type="molecule type" value="Genomic_DNA"/>
</dbReference>
<feature type="domain" description="Major facilitator superfamily (MFS) profile" evidence="5">
    <location>
        <begin position="193"/>
        <end position="371"/>
    </location>
</feature>
<evidence type="ECO:0000259" key="5">
    <source>
        <dbReference type="PROSITE" id="PS50850"/>
    </source>
</evidence>
<dbReference type="Proteomes" id="UP000036851">
    <property type="component" value="Unassembled WGS sequence"/>
</dbReference>
<dbReference type="PATRIC" id="fig|1560201.3.peg.880"/>
<gene>
    <name evidence="6" type="ORF">NG42_04080</name>
    <name evidence="7" type="ORF">NG43_01630</name>
</gene>
<dbReference type="PANTHER" id="PTHR23537">
    <property type="match status" value="1"/>
</dbReference>
<proteinExistence type="predicted"/>
<dbReference type="Proteomes" id="UP000037088">
    <property type="component" value="Unassembled WGS sequence"/>
</dbReference>
<dbReference type="GO" id="GO:0005886">
    <property type="term" value="C:plasma membrane"/>
    <property type="evidence" value="ECO:0007669"/>
    <property type="project" value="TreeGrafter"/>
</dbReference>
<dbReference type="STRING" id="1560201.NG42_04080"/>
<evidence type="ECO:0000313" key="6">
    <source>
        <dbReference type="EMBL" id="KOC91982.1"/>
    </source>
</evidence>
<feature type="transmembrane region" description="Helical" evidence="4">
    <location>
        <begin position="348"/>
        <end position="367"/>
    </location>
</feature>
<dbReference type="PROSITE" id="PS50850">
    <property type="entry name" value="MFS"/>
    <property type="match status" value="1"/>
</dbReference>
<dbReference type="Pfam" id="PF06779">
    <property type="entry name" value="MFS_4"/>
    <property type="match status" value="1"/>
</dbReference>
<dbReference type="SUPFAM" id="SSF103473">
    <property type="entry name" value="MFS general substrate transporter"/>
    <property type="match status" value="1"/>
</dbReference>
<keyword evidence="2 4" id="KW-1133">Transmembrane helix</keyword>